<evidence type="ECO:0000256" key="4">
    <source>
        <dbReference type="SAM" id="MobiDB-lite"/>
    </source>
</evidence>
<dbReference type="Proteomes" id="UP000001404">
    <property type="component" value="Chromosome"/>
</dbReference>
<accession>D2PGW0</accession>
<dbReference type="AlphaFoldDB" id="D2PGW0"/>
<dbReference type="InterPro" id="IPR001207">
    <property type="entry name" value="Transposase_mutator"/>
</dbReference>
<feature type="region of interest" description="Disordered" evidence="4">
    <location>
        <begin position="97"/>
        <end position="132"/>
    </location>
</feature>
<feature type="compositionally biased region" description="Polar residues" evidence="4">
    <location>
        <begin position="122"/>
        <end position="132"/>
    </location>
</feature>
<dbReference type="PANTHER" id="PTHR33217">
    <property type="entry name" value="TRANSPOSASE FOR INSERTION SEQUENCE ELEMENT IS1081"/>
    <property type="match status" value="1"/>
</dbReference>
<dbReference type="PANTHER" id="PTHR33217:SF7">
    <property type="entry name" value="TRANSPOSASE FOR INSERTION SEQUENCE ELEMENT IS1081"/>
    <property type="match status" value="1"/>
</dbReference>
<keyword evidence="1" id="KW-0815">Transposition</keyword>
<name>D2PGW0_SACI9</name>
<reference evidence="6" key="1">
    <citation type="journal article" date="2009" name="Proc. Natl. Acad. Sci. U.S.A.">
        <title>Biogeography of the Sulfolobus islandicus pan-genome.</title>
        <authorList>
            <person name="Reno M.L."/>
            <person name="Held N.L."/>
            <person name="Fields C.J."/>
            <person name="Burke P.V."/>
            <person name="Whitaker R.J."/>
        </authorList>
    </citation>
    <scope>NUCLEOTIDE SEQUENCE [LARGE SCALE GENOMIC DNA]</scope>
    <source>
        <strain evidence="6">L.D.8.5 / Lassen #2</strain>
    </source>
</reference>
<evidence type="ECO:0000256" key="1">
    <source>
        <dbReference type="ARBA" id="ARBA00022578"/>
    </source>
</evidence>
<evidence type="ECO:0000256" key="2">
    <source>
        <dbReference type="ARBA" id="ARBA00023125"/>
    </source>
</evidence>
<dbReference type="Pfam" id="PF00872">
    <property type="entry name" value="Transposase_mut"/>
    <property type="match status" value="1"/>
</dbReference>
<keyword evidence="2" id="KW-0238">DNA-binding</keyword>
<dbReference type="KEGG" id="sii:LD85_0634"/>
<organism evidence="5 6">
    <name type="scientific">Saccharolobus islandicus (strain L.D.8.5 / Lassen #2)</name>
    <name type="common">Sulfolobus islandicus</name>
    <dbReference type="NCBI Taxonomy" id="425944"/>
    <lineage>
        <taxon>Archaea</taxon>
        <taxon>Thermoproteota</taxon>
        <taxon>Thermoprotei</taxon>
        <taxon>Sulfolobales</taxon>
        <taxon>Sulfolobaceae</taxon>
        <taxon>Saccharolobus</taxon>
    </lineage>
</organism>
<feature type="compositionally biased region" description="Low complexity" evidence="4">
    <location>
        <begin position="108"/>
        <end position="121"/>
    </location>
</feature>
<proteinExistence type="predicted"/>
<dbReference type="HOGENOM" id="CLU_1912430_0_0_2"/>
<dbReference type="EMBL" id="CP001731">
    <property type="protein sequence ID" value="ADB86371.1"/>
    <property type="molecule type" value="Genomic_DNA"/>
</dbReference>
<dbReference type="GO" id="GO:0003677">
    <property type="term" value="F:DNA binding"/>
    <property type="evidence" value="ECO:0007669"/>
    <property type="project" value="UniProtKB-KW"/>
</dbReference>
<keyword evidence="3" id="KW-0233">DNA recombination</keyword>
<protein>
    <submittedName>
        <fullName evidence="5">Transposase ISC1332</fullName>
    </submittedName>
</protein>
<evidence type="ECO:0000313" key="6">
    <source>
        <dbReference type="Proteomes" id="UP000001404"/>
    </source>
</evidence>
<sequence>MTKSKNNPGRSNTIRESSTMKVMEEIREKIRKAIKEGVSLRKIEEIILQEAMMEEREAYLEVEDDHKNGTYFRYLGTGDGVLRLRVPRTRKGGFRPKILQEKGPAQITRTSSSSLSSMTPSQGRVSSQGNTV</sequence>
<evidence type="ECO:0000313" key="5">
    <source>
        <dbReference type="EMBL" id="ADB86371.1"/>
    </source>
</evidence>
<evidence type="ECO:0000256" key="3">
    <source>
        <dbReference type="ARBA" id="ARBA00023172"/>
    </source>
</evidence>
<dbReference type="GO" id="GO:0006313">
    <property type="term" value="P:DNA transposition"/>
    <property type="evidence" value="ECO:0007669"/>
    <property type="project" value="InterPro"/>
</dbReference>
<gene>
    <name evidence="5" type="ordered locus">LD85_0634</name>
</gene>
<dbReference type="GO" id="GO:0004803">
    <property type="term" value="F:transposase activity"/>
    <property type="evidence" value="ECO:0007669"/>
    <property type="project" value="InterPro"/>
</dbReference>